<proteinExistence type="predicted"/>
<dbReference type="InterPro" id="IPR012340">
    <property type="entry name" value="NA-bd_OB-fold"/>
</dbReference>
<evidence type="ECO:0000313" key="3">
    <source>
        <dbReference type="Proteomes" id="UP000626109"/>
    </source>
</evidence>
<feature type="compositionally biased region" description="Acidic residues" evidence="1">
    <location>
        <begin position="212"/>
        <end position="221"/>
    </location>
</feature>
<feature type="compositionally biased region" description="Basic and acidic residues" evidence="1">
    <location>
        <begin position="102"/>
        <end position="114"/>
    </location>
</feature>
<protein>
    <submittedName>
        <fullName evidence="2">Uncharacterized protein</fullName>
    </submittedName>
</protein>
<feature type="compositionally biased region" description="Low complexity" evidence="1">
    <location>
        <begin position="188"/>
        <end position="206"/>
    </location>
</feature>
<dbReference type="AlphaFoldDB" id="A0A813IBJ9"/>
<reference evidence="2" key="1">
    <citation type="submission" date="2021-02" db="EMBL/GenBank/DDBJ databases">
        <authorList>
            <person name="Dougan E. K."/>
            <person name="Rhodes N."/>
            <person name="Thang M."/>
            <person name="Chan C."/>
        </authorList>
    </citation>
    <scope>NUCLEOTIDE SEQUENCE</scope>
</reference>
<organism evidence="2 3">
    <name type="scientific">Polarella glacialis</name>
    <name type="common">Dinoflagellate</name>
    <dbReference type="NCBI Taxonomy" id="89957"/>
    <lineage>
        <taxon>Eukaryota</taxon>
        <taxon>Sar</taxon>
        <taxon>Alveolata</taxon>
        <taxon>Dinophyceae</taxon>
        <taxon>Suessiales</taxon>
        <taxon>Suessiaceae</taxon>
        <taxon>Polarella</taxon>
    </lineage>
</organism>
<dbReference type="EMBL" id="CAJNNW010006005">
    <property type="protein sequence ID" value="CAE8647949.1"/>
    <property type="molecule type" value="Genomic_DNA"/>
</dbReference>
<dbReference type="Gene3D" id="2.40.50.140">
    <property type="entry name" value="Nucleic acid-binding proteins"/>
    <property type="match status" value="1"/>
</dbReference>
<feature type="region of interest" description="Disordered" evidence="1">
    <location>
        <begin position="102"/>
        <end position="246"/>
    </location>
</feature>
<gene>
    <name evidence="2" type="ORF">PGLA2088_LOCUS6130</name>
</gene>
<evidence type="ECO:0000256" key="1">
    <source>
        <dbReference type="SAM" id="MobiDB-lite"/>
    </source>
</evidence>
<sequence>MKFWDPIKGFGYIALDDKPKGVPEEVLVRRQDVDTGGEKSLQWTENLEVECGVYISKTGTARAHQVTLPGGAPIEQEDGSTILRGKMRVKLERRSEWQRMRLKEGRGFMQKRDEEEAPAGAWSQQPSRQEFQQQVSQLQEQSKDQYQGASSAAIRAEEEEEEEAQQVARRLQQPQEQYQEDFGDFETSPSSPRSSPKSNPSSPKSNTQQYQGEEEDEEADRDFETRGSRGGSMDEEEEYRLRDKPALKKVPKPLRASADLLMTGLKVDPRKAARTAAAVQRWAVLREGEDATGAATRRWTRRLLRGLEMHPAVRPMLFAPGGVVKCLKELESRSERHTERFTAIQLQHEEVRQGNEGDLEEYSE</sequence>
<accession>A0A813IBJ9</accession>
<feature type="non-terminal residue" evidence="2">
    <location>
        <position position="364"/>
    </location>
</feature>
<comment type="caution">
    <text evidence="2">The sequence shown here is derived from an EMBL/GenBank/DDBJ whole genome shotgun (WGS) entry which is preliminary data.</text>
</comment>
<feature type="compositionally biased region" description="Low complexity" evidence="1">
    <location>
        <begin position="123"/>
        <end position="140"/>
    </location>
</feature>
<name>A0A813IBJ9_POLGL</name>
<evidence type="ECO:0000313" key="2">
    <source>
        <dbReference type="EMBL" id="CAE8647949.1"/>
    </source>
</evidence>
<dbReference type="Proteomes" id="UP000626109">
    <property type="component" value="Unassembled WGS sequence"/>
</dbReference>